<gene>
    <name evidence="2" type="ORF">NIES267_74640</name>
</gene>
<geneLocation type="plasmid" evidence="3">
    <name>Plasmid3 dna</name>
</geneLocation>
<dbReference type="Proteomes" id="UP000218418">
    <property type="component" value="Plasmid plasmid3"/>
</dbReference>
<keyword evidence="2" id="KW-0614">Plasmid</keyword>
<feature type="region of interest" description="Disordered" evidence="1">
    <location>
        <begin position="222"/>
        <end position="278"/>
    </location>
</feature>
<organism evidence="2 3">
    <name type="scientific">Calothrix parasitica NIES-267</name>
    <dbReference type="NCBI Taxonomy" id="1973488"/>
    <lineage>
        <taxon>Bacteria</taxon>
        <taxon>Bacillati</taxon>
        <taxon>Cyanobacteriota</taxon>
        <taxon>Cyanophyceae</taxon>
        <taxon>Nostocales</taxon>
        <taxon>Calotrichaceae</taxon>
        <taxon>Calothrix</taxon>
    </lineage>
</organism>
<evidence type="ECO:0000256" key="1">
    <source>
        <dbReference type="SAM" id="MobiDB-lite"/>
    </source>
</evidence>
<dbReference type="AlphaFoldDB" id="A0A1Z4M381"/>
<dbReference type="OrthoDB" id="506234at2"/>
<accession>A0A1Z4M381</accession>
<sequence>MDNFFQAIGVIRGEVIKEIEEEKEKFYVSMKTPHETKKYRLFYSPHHRKTLSALKLEIKNHGNDLRLIVYPKILHLPGKDKPHQVRFQLVGFNDGSNSGVAELDDFEFKLAGKWQFIAVCKTPVISVHRNLTEKTLEYYKTLSQDSRKLFAGALHLPLLWDSAPVEPFRFNRKLEKEEQGETFFVQIKAKFFPDKDLFCFDSLTGVPTTELPKFIKFKKRKGKKDKNFSEQKPDINKPASPKPKLKSKHGAELSPNTETETIQAELKPNTETILLEPS</sequence>
<evidence type="ECO:0000313" key="2">
    <source>
        <dbReference type="EMBL" id="BAY87940.1"/>
    </source>
</evidence>
<protein>
    <submittedName>
        <fullName evidence="2">Uncharacterized protein</fullName>
    </submittedName>
</protein>
<feature type="compositionally biased region" description="Basic and acidic residues" evidence="1">
    <location>
        <begin position="225"/>
        <end position="235"/>
    </location>
</feature>
<dbReference type="EMBL" id="AP018230">
    <property type="protein sequence ID" value="BAY87940.1"/>
    <property type="molecule type" value="Genomic_DNA"/>
</dbReference>
<evidence type="ECO:0000313" key="3">
    <source>
        <dbReference type="Proteomes" id="UP000218418"/>
    </source>
</evidence>
<name>A0A1Z4M381_9CYAN</name>
<reference evidence="2 3" key="1">
    <citation type="submission" date="2017-06" db="EMBL/GenBank/DDBJ databases">
        <title>Genome sequencing of cyanobaciteial culture collection at National Institute for Environmental Studies (NIES).</title>
        <authorList>
            <person name="Hirose Y."/>
            <person name="Shimura Y."/>
            <person name="Fujisawa T."/>
            <person name="Nakamura Y."/>
            <person name="Kawachi M."/>
        </authorList>
    </citation>
    <scope>NUCLEOTIDE SEQUENCE [LARGE SCALE GENOMIC DNA]</scope>
    <source>
        <strain evidence="2 3">NIES-267</strain>
        <plasmid evidence="3">Plasmid3 dna</plasmid>
    </source>
</reference>
<keyword evidence="3" id="KW-1185">Reference proteome</keyword>
<proteinExistence type="predicted"/>